<keyword evidence="9 16" id="KW-0326">Glycosidase</keyword>
<evidence type="ECO:0000313" key="17">
    <source>
        <dbReference type="EMBL" id="KAF5683588.1"/>
    </source>
</evidence>
<dbReference type="AlphaFoldDB" id="A0A8H5U6H4"/>
<dbReference type="PANTHER" id="PTHR31736">
    <property type="match status" value="1"/>
</dbReference>
<dbReference type="Gene3D" id="2.160.20.10">
    <property type="entry name" value="Single-stranded right-handed beta-helix, Pectin lyase-like"/>
    <property type="match status" value="1"/>
</dbReference>
<evidence type="ECO:0000256" key="11">
    <source>
        <dbReference type="ARBA" id="ARBA00037312"/>
    </source>
</evidence>
<keyword evidence="6 16" id="KW-0378">Hydrolase</keyword>
<organism evidence="17 18">
    <name type="scientific">Fusarium denticulatum</name>
    <dbReference type="NCBI Taxonomy" id="48507"/>
    <lineage>
        <taxon>Eukaryota</taxon>
        <taxon>Fungi</taxon>
        <taxon>Dikarya</taxon>
        <taxon>Ascomycota</taxon>
        <taxon>Pezizomycotina</taxon>
        <taxon>Sordariomycetes</taxon>
        <taxon>Hypocreomycetidae</taxon>
        <taxon>Hypocreales</taxon>
        <taxon>Nectriaceae</taxon>
        <taxon>Fusarium</taxon>
        <taxon>Fusarium fujikuroi species complex</taxon>
    </lineage>
</organism>
<dbReference type="EMBL" id="JAAOAK010000194">
    <property type="protein sequence ID" value="KAF5683588.1"/>
    <property type="molecule type" value="Genomic_DNA"/>
</dbReference>
<comment type="function">
    <text evidence="11">Specific in hydrolyzing the terminal glycosidic bond of polygalacturonic acid and oligogalacturonates.</text>
</comment>
<keyword evidence="3" id="KW-0964">Secreted</keyword>
<evidence type="ECO:0000256" key="6">
    <source>
        <dbReference type="ARBA" id="ARBA00022801"/>
    </source>
</evidence>
<gene>
    <name evidence="17" type="ORF">FDENT_7200</name>
</gene>
<dbReference type="GO" id="GO:0005576">
    <property type="term" value="C:extracellular region"/>
    <property type="evidence" value="ECO:0007669"/>
    <property type="project" value="UniProtKB-SubCell"/>
</dbReference>
<evidence type="ECO:0000313" key="18">
    <source>
        <dbReference type="Proteomes" id="UP000562682"/>
    </source>
</evidence>
<evidence type="ECO:0000256" key="4">
    <source>
        <dbReference type="ARBA" id="ARBA00022729"/>
    </source>
</evidence>
<evidence type="ECO:0000256" key="13">
    <source>
        <dbReference type="ARBA" id="ARBA00041473"/>
    </source>
</evidence>
<evidence type="ECO:0000256" key="7">
    <source>
        <dbReference type="ARBA" id="ARBA00023157"/>
    </source>
</evidence>
<comment type="caution">
    <text evidence="17">The sequence shown here is derived from an EMBL/GenBank/DDBJ whole genome shotgun (WGS) entry which is preliminary data.</text>
</comment>
<comment type="catalytic activity">
    <reaction evidence="15">
        <text>[(1-&gt;4)-alpha-D-galacturonosyl](n) + H2O = alpha-D-galacturonate + [(1-&gt;4)-alpha-D-galacturonosyl](n-1)</text>
        <dbReference type="Rhea" id="RHEA:14117"/>
        <dbReference type="Rhea" id="RHEA-COMP:14570"/>
        <dbReference type="Rhea" id="RHEA-COMP:14572"/>
        <dbReference type="ChEBI" id="CHEBI:15377"/>
        <dbReference type="ChEBI" id="CHEBI:58658"/>
        <dbReference type="ChEBI" id="CHEBI:140523"/>
        <dbReference type="EC" id="3.2.1.67"/>
    </reaction>
</comment>
<dbReference type="GO" id="GO:0047911">
    <property type="term" value="F:galacturan 1,4-alpha-galacturonidase activity"/>
    <property type="evidence" value="ECO:0007669"/>
    <property type="project" value="UniProtKB-EC"/>
</dbReference>
<evidence type="ECO:0000256" key="3">
    <source>
        <dbReference type="ARBA" id="ARBA00022525"/>
    </source>
</evidence>
<dbReference type="SUPFAM" id="SSF51126">
    <property type="entry name" value="Pectin lyase-like"/>
    <property type="match status" value="1"/>
</dbReference>
<keyword evidence="7" id="KW-1015">Disulfide bond</keyword>
<evidence type="ECO:0000256" key="9">
    <source>
        <dbReference type="ARBA" id="ARBA00023295"/>
    </source>
</evidence>
<keyword evidence="4" id="KW-0732">Signal</keyword>
<evidence type="ECO:0000256" key="12">
    <source>
        <dbReference type="ARBA" id="ARBA00038933"/>
    </source>
</evidence>
<dbReference type="InterPro" id="IPR011050">
    <property type="entry name" value="Pectin_lyase_fold/virulence"/>
</dbReference>
<keyword evidence="8" id="KW-0325">Glycoprotein</keyword>
<evidence type="ECO:0000256" key="5">
    <source>
        <dbReference type="ARBA" id="ARBA00022737"/>
    </source>
</evidence>
<dbReference type="EC" id="3.2.1.67" evidence="12"/>
<dbReference type="Pfam" id="PF00295">
    <property type="entry name" value="Glyco_hydro_28"/>
    <property type="match status" value="1"/>
</dbReference>
<reference evidence="17 18" key="1">
    <citation type="submission" date="2020-05" db="EMBL/GenBank/DDBJ databases">
        <title>Identification and distribution of gene clusters putatively required for synthesis of sphingolipid metabolism inhibitors in phylogenetically diverse species of the filamentous fungus Fusarium.</title>
        <authorList>
            <person name="Kim H.-S."/>
            <person name="Busman M."/>
            <person name="Brown D.W."/>
            <person name="Divon H."/>
            <person name="Uhlig S."/>
            <person name="Proctor R.H."/>
        </authorList>
    </citation>
    <scope>NUCLEOTIDE SEQUENCE [LARGE SCALE GENOMIC DNA]</scope>
    <source>
        <strain evidence="17 18">NRRL 25311</strain>
    </source>
</reference>
<comment type="subcellular location">
    <subcellularLocation>
        <location evidence="1">Secreted</location>
    </subcellularLocation>
</comment>
<protein>
    <recommendedName>
        <fullName evidence="12">galacturonan 1,4-alpha-galacturonidase</fullName>
        <ecNumber evidence="12">3.2.1.67</ecNumber>
    </recommendedName>
    <alternativeName>
        <fullName evidence="13">Galacturan 1,4-alpha-galacturonidase B</fullName>
    </alternativeName>
    <alternativeName>
        <fullName evidence="14">Poly(1,4-alpha-D-galacturonide)galacturonohydrolase B</fullName>
    </alternativeName>
</protein>
<comment type="similarity">
    <text evidence="2 16">Belongs to the glycosyl hydrolase 28 family.</text>
</comment>
<dbReference type="InterPro" id="IPR000743">
    <property type="entry name" value="Glyco_hydro_28"/>
</dbReference>
<keyword evidence="10" id="KW-0961">Cell wall biogenesis/degradation</keyword>
<keyword evidence="18" id="KW-1185">Reference proteome</keyword>
<accession>A0A8H5U6H4</accession>
<dbReference type="GO" id="GO:0071555">
    <property type="term" value="P:cell wall organization"/>
    <property type="evidence" value="ECO:0007669"/>
    <property type="project" value="UniProtKB-KW"/>
</dbReference>
<evidence type="ECO:0000256" key="8">
    <source>
        <dbReference type="ARBA" id="ARBA00023180"/>
    </source>
</evidence>
<evidence type="ECO:0000256" key="16">
    <source>
        <dbReference type="RuleBase" id="RU361169"/>
    </source>
</evidence>
<keyword evidence="5" id="KW-0677">Repeat</keyword>
<proteinExistence type="inferred from homology"/>
<evidence type="ECO:0000256" key="14">
    <source>
        <dbReference type="ARBA" id="ARBA00042261"/>
    </source>
</evidence>
<evidence type="ECO:0000256" key="1">
    <source>
        <dbReference type="ARBA" id="ARBA00004613"/>
    </source>
</evidence>
<dbReference type="PANTHER" id="PTHR31736:SF6">
    <property type="entry name" value="EXOPOLYGALACTURONASE B-RELATED"/>
    <property type="match status" value="1"/>
</dbReference>
<name>A0A8H5U6H4_9HYPO</name>
<evidence type="ECO:0000256" key="10">
    <source>
        <dbReference type="ARBA" id="ARBA00023316"/>
    </source>
</evidence>
<sequence length="998" mass="113122">MSSSPFLSLPPELRQMIYKYYYTASDGYFLQPISRKLAAANGNPIDLALMYTCRRIAYETRDLPLSFNNITVSTVYDPEFRPWAGRFDYLLFAQFRKQLSLVLILGNWFLTEEMWVRIEQTFPWFVPQLRDALHQHRHHSRRSELRGYKSWGFSDSFNHSAEAFCRRSYGLSALCEALEFTLRILAQKETEKFDRIIEYELLGWEHSGSGRLLNFLDQCFKPWDIPHADVLAEMGRRFDDDRLWPTLQDWAPNERYTKEYHAKFRISAASAAIYWLKKLPAKKRVCIRGLAIIEDYPSVGRQECHAAGLVPFCRENPQLRISHQVSMLNVIFSRALLRRATSFEGLQTHASHEIGEVAFEKASSALFSETVNWLAEIVSLPKAGMPDGSYTFSLDGEPIPLICSRIFQHVVLRKETMRITIEQSLPSLDIGTRLDVGLRLHRGHGNAFAQLVDNSSFIKANFDPGQLWNVEEMLAELQRIGSTLVPEKNLDFNLPTGDAVLDIVYNLDTVFTSPSQDTTKTMRGLQTIFVLGTLFLTTVNAVSLPTGVPRDIPEFRDKHPYDPPKHEHRKIIRIRASRNDTDDVSDEFKTGVRKANGGGTLHLAKGKTYVIGKALDLTGLEDIHIHLEGEIKFTDDVKYWQENAWYHPFQKSIMFWKWGGKDIKIYGDGVIEGQGQRWWNEFESGTGSILNPDNKYYRPILFYAENTTNLDVSGIHLKDSPCWNNFIVSSKNIKYTDVIATALSNNGSIIPKNTDFMNTMNTSTVRIERTWVNIDDDCFSPKPNSSDLYVNTMYCNGTHGQSMGSLGQYNGEVSNVYDVHIENVWMMNGDYSAARIKVWAGEETGTGFVNNVTFKNFWVARMDYGIFLDSCYFNISAEECNAHPSGMQITNIHFENFTGYTSGVYGNAVARLSCSAAEDAVCANVTVKDFNVRTPCGGEPVVICDGMHGDIGVDCVPYDSDEAKVALKAKCTTPMAAIDTDPWGNGLIEKKKGAFHPQ</sequence>
<dbReference type="Proteomes" id="UP000562682">
    <property type="component" value="Unassembled WGS sequence"/>
</dbReference>
<dbReference type="GO" id="GO:0004650">
    <property type="term" value="F:polygalacturonase activity"/>
    <property type="evidence" value="ECO:0007669"/>
    <property type="project" value="InterPro"/>
</dbReference>
<evidence type="ECO:0000256" key="15">
    <source>
        <dbReference type="ARBA" id="ARBA00048766"/>
    </source>
</evidence>
<dbReference type="GO" id="GO:0005975">
    <property type="term" value="P:carbohydrate metabolic process"/>
    <property type="evidence" value="ECO:0007669"/>
    <property type="project" value="InterPro"/>
</dbReference>
<evidence type="ECO:0000256" key="2">
    <source>
        <dbReference type="ARBA" id="ARBA00008834"/>
    </source>
</evidence>
<dbReference type="InterPro" id="IPR012334">
    <property type="entry name" value="Pectin_lyas_fold"/>
</dbReference>